<reference evidence="5" key="1">
    <citation type="submission" date="2017-05" db="UniProtKB">
        <authorList>
            <consortium name="EnsemblMetazoa"/>
        </authorList>
    </citation>
    <scope>IDENTIFICATION</scope>
</reference>
<dbReference type="InterPro" id="IPR002035">
    <property type="entry name" value="VWF_A"/>
</dbReference>
<sequence>SYSITDLKALAEQHMKQSLVDYQFQFKEKPVEECLHGKRRTLKDCGINKEDTVFIMKIGIVVNITAPQIDICFMMDCTGSMRSWIESVKANVKNVRDGLEQHYKGCDIRFSFVRYTDYDQPSSTRTTWVDFTQSLSQFHTFVDPIKASGGKDTPEDIMGALKVTLSNLSWRPSATKVLMHIADAPCHGTQYHSGDDDYPNGDPAGITHESMMAKVVHHDIQYWFAYINRSNTDKMIDIFNESLKSQSSQRLIIRQVDATKPDELTSAVHKSVTASVFANEARKKIGGTLDPTEPNWASLLPQYGQKTPPVGPKSLYNLQEGFKPEGPSVSLSVKIAATPFAEGSESLVYRGYDTKNSRQVVLKKPKEDRPSLDSLMKVLETQTIAATMPSVLDAKRLFHSRQADCPPHRQKLFIDSRGGSGTLLSDERTLSSYPSITSGTTLIIVMSAPWNLYVQDPNESGKTYTIEIPSSEPQ</sequence>
<dbReference type="InParanoid" id="A0A1X7UQB4"/>
<dbReference type="Gene3D" id="3.30.200.20">
    <property type="entry name" value="Phosphorylase Kinase, domain 1"/>
    <property type="match status" value="1"/>
</dbReference>
<dbReference type="InterPro" id="IPR052969">
    <property type="entry name" value="Thr-specific_kinase-like"/>
</dbReference>
<protein>
    <recommendedName>
        <fullName evidence="4">VWFA domain-containing protein</fullName>
    </recommendedName>
</protein>
<feature type="domain" description="VWFA" evidence="4">
    <location>
        <begin position="70"/>
        <end position="184"/>
    </location>
</feature>
<dbReference type="InterPro" id="IPR036465">
    <property type="entry name" value="vWFA_dom_sf"/>
</dbReference>
<dbReference type="SUPFAM" id="SSF53300">
    <property type="entry name" value="vWA-like"/>
    <property type="match status" value="1"/>
</dbReference>
<keyword evidence="2" id="KW-0964">Secreted</keyword>
<dbReference type="CDD" id="cd00198">
    <property type="entry name" value="vWFA"/>
    <property type="match status" value="1"/>
</dbReference>
<dbReference type="PANTHER" id="PTHR47763">
    <property type="entry name" value="ALPHA-PROTEIN KINASE VWKA"/>
    <property type="match status" value="1"/>
</dbReference>
<dbReference type="PROSITE" id="PS50234">
    <property type="entry name" value="VWFA"/>
    <property type="match status" value="1"/>
</dbReference>
<dbReference type="STRING" id="400682.A0A1X7UQB4"/>
<evidence type="ECO:0000256" key="3">
    <source>
        <dbReference type="ARBA" id="ARBA00022729"/>
    </source>
</evidence>
<evidence type="ECO:0000259" key="4">
    <source>
        <dbReference type="PROSITE" id="PS50234"/>
    </source>
</evidence>
<dbReference type="EnsemblMetazoa" id="Aqu2.1.29958_001">
    <property type="protein sequence ID" value="Aqu2.1.29958_001"/>
    <property type="gene ID" value="Aqu2.1.29958"/>
</dbReference>
<dbReference type="AlphaFoldDB" id="A0A1X7UQB4"/>
<dbReference type="OrthoDB" id="10046508at2759"/>
<dbReference type="Gene3D" id="3.40.50.410">
    <property type="entry name" value="von Willebrand factor, type A domain"/>
    <property type="match status" value="1"/>
</dbReference>
<evidence type="ECO:0000256" key="2">
    <source>
        <dbReference type="ARBA" id="ARBA00022525"/>
    </source>
</evidence>
<dbReference type="PANTHER" id="PTHR47763:SF4">
    <property type="entry name" value="ALPHA-PROTEIN KINASE VWKA"/>
    <property type="match status" value="1"/>
</dbReference>
<proteinExistence type="predicted"/>
<dbReference type="InterPro" id="IPR056861">
    <property type="entry name" value="HMCN1-like_VWA"/>
</dbReference>
<accession>A0A1X7UQB4</accession>
<dbReference type="SMART" id="SM00327">
    <property type="entry name" value="VWA"/>
    <property type="match status" value="1"/>
</dbReference>
<evidence type="ECO:0000256" key="1">
    <source>
        <dbReference type="ARBA" id="ARBA00004613"/>
    </source>
</evidence>
<name>A0A1X7UQB4_AMPQE</name>
<evidence type="ECO:0000313" key="5">
    <source>
        <dbReference type="EnsemblMetazoa" id="Aqu2.1.29958_001"/>
    </source>
</evidence>
<dbReference type="eggNOG" id="ENOG502QVA3">
    <property type="taxonomic scope" value="Eukaryota"/>
</dbReference>
<keyword evidence="3" id="KW-0732">Signal</keyword>
<organism evidence="5">
    <name type="scientific">Amphimedon queenslandica</name>
    <name type="common">Sponge</name>
    <dbReference type="NCBI Taxonomy" id="400682"/>
    <lineage>
        <taxon>Eukaryota</taxon>
        <taxon>Metazoa</taxon>
        <taxon>Porifera</taxon>
        <taxon>Demospongiae</taxon>
        <taxon>Heteroscleromorpha</taxon>
        <taxon>Haplosclerida</taxon>
        <taxon>Niphatidae</taxon>
        <taxon>Amphimedon</taxon>
    </lineage>
</organism>
<dbReference type="Pfam" id="PF25106">
    <property type="entry name" value="VWA_4"/>
    <property type="match status" value="1"/>
</dbReference>
<comment type="subcellular location">
    <subcellularLocation>
        <location evidence="1">Secreted</location>
    </subcellularLocation>
</comment>